<comment type="caution">
    <text evidence="1">The sequence shown here is derived from an EMBL/GenBank/DDBJ whole genome shotgun (WGS) entry which is preliminary data.</text>
</comment>
<proteinExistence type="predicted"/>
<sequence>MHNLVAEEINDFLTTDKQNQYNNLIAIAQLYNHLETEIQASVKQIDLTPKKMRGVIKSNLLRF</sequence>
<protein>
    <submittedName>
        <fullName evidence="1">Uncharacterized protein</fullName>
    </submittedName>
</protein>
<dbReference type="Proteomes" id="UP000568751">
    <property type="component" value="Unassembled WGS sequence"/>
</dbReference>
<dbReference type="EMBL" id="JACCHT010000001">
    <property type="protein sequence ID" value="NYT27040.1"/>
    <property type="molecule type" value="Genomic_DNA"/>
</dbReference>
<name>A0A853F464_9GAMM</name>
<evidence type="ECO:0000313" key="2">
    <source>
        <dbReference type="Proteomes" id="UP000568751"/>
    </source>
</evidence>
<reference evidence="1 2" key="1">
    <citation type="submission" date="2020-05" db="EMBL/GenBank/DDBJ databases">
        <title>Horizontal transmission and recombination maintain forever young bacterial symbiont genomes.</title>
        <authorList>
            <person name="Russell S.L."/>
            <person name="Pepper-Tunick E."/>
            <person name="Svedberg J."/>
            <person name="Byrne A."/>
            <person name="Ruelas Castillo J."/>
            <person name="Vollmers C."/>
            <person name="Beinart R.A."/>
            <person name="Corbett-Detig R."/>
        </authorList>
    </citation>
    <scope>NUCLEOTIDE SEQUENCE [LARGE SCALE GENOMIC DNA]</scope>
    <source>
        <strain evidence="1">455</strain>
    </source>
</reference>
<gene>
    <name evidence="1" type="ORF">H0A76_03530</name>
</gene>
<evidence type="ECO:0000313" key="1">
    <source>
        <dbReference type="EMBL" id="NYT27040.1"/>
    </source>
</evidence>
<accession>A0A853F464</accession>
<dbReference type="AlphaFoldDB" id="A0A853F464"/>
<organism evidence="1 2">
    <name type="scientific">Candidatus Thiodubiliella endoseptemdiera</name>
    <dbReference type="NCBI Taxonomy" id="2738886"/>
    <lineage>
        <taxon>Bacteria</taxon>
        <taxon>Pseudomonadati</taxon>
        <taxon>Pseudomonadota</taxon>
        <taxon>Gammaproteobacteria</taxon>
        <taxon>Candidatus Pseudothioglobaceae</taxon>
        <taxon>Candidatus Thiodubiliella</taxon>
    </lineage>
</organism>